<sequence length="237" mass="27269">MFNFIKEEIKNAVTKKILIFSLIIFFINSAITFIVPNKNYLSAIIISIVSSMSVILIFISAEISSKDYKYNTYKYVYTGSFSRTKIILLKLATMITIAILCAAVGGIMLIIEINIDYKSMDFKEIIKVILNLQMVFIVYTLVITSTSFLILVISKNYIVTVVTTYIIFFDLFTPLILNGIDKIQNNILRIVLKNIPYLYATMGAKELYYSWEEICIMLFYSIIVIGVTIYIFEKRDL</sequence>
<reference evidence="3" key="1">
    <citation type="submission" date="2021-07" db="EMBL/GenBank/DDBJ databases">
        <title>Complete genome sequencing of a Clostridium isolate.</title>
        <authorList>
            <person name="Ueki A."/>
            <person name="Tonouchi A."/>
        </authorList>
    </citation>
    <scope>NUCLEOTIDE SEQUENCE [LARGE SCALE GENOMIC DNA]</scope>
    <source>
        <strain evidence="3">C5S11</strain>
    </source>
</reference>
<accession>A0ABM7T020</accession>
<gene>
    <name evidence="2" type="ORF">psyc5s11_03280</name>
</gene>
<evidence type="ECO:0008006" key="4">
    <source>
        <dbReference type="Google" id="ProtNLM"/>
    </source>
</evidence>
<keyword evidence="1" id="KW-0812">Transmembrane</keyword>
<dbReference type="RefSeq" id="WP_224035957.1">
    <property type="nucleotide sequence ID" value="NZ_AP024849.1"/>
</dbReference>
<dbReference type="EMBL" id="AP024849">
    <property type="protein sequence ID" value="BCZ44261.1"/>
    <property type="molecule type" value="Genomic_DNA"/>
</dbReference>
<proteinExistence type="predicted"/>
<keyword evidence="1" id="KW-0472">Membrane</keyword>
<name>A0ABM7T020_9CLOT</name>
<evidence type="ECO:0000256" key="1">
    <source>
        <dbReference type="SAM" id="Phobius"/>
    </source>
</evidence>
<keyword evidence="3" id="KW-1185">Reference proteome</keyword>
<evidence type="ECO:0000313" key="3">
    <source>
        <dbReference type="Proteomes" id="UP000824633"/>
    </source>
</evidence>
<keyword evidence="1" id="KW-1133">Transmembrane helix</keyword>
<feature type="transmembrane region" description="Helical" evidence="1">
    <location>
        <begin position="86"/>
        <end position="111"/>
    </location>
</feature>
<feature type="transmembrane region" description="Helical" evidence="1">
    <location>
        <begin position="41"/>
        <end position="65"/>
    </location>
</feature>
<organism evidence="2 3">
    <name type="scientific">Clostridium gelidum</name>
    <dbReference type="NCBI Taxonomy" id="704125"/>
    <lineage>
        <taxon>Bacteria</taxon>
        <taxon>Bacillati</taxon>
        <taxon>Bacillota</taxon>
        <taxon>Clostridia</taxon>
        <taxon>Eubacteriales</taxon>
        <taxon>Clostridiaceae</taxon>
        <taxon>Clostridium</taxon>
    </lineage>
</organism>
<feature type="transmembrane region" description="Helical" evidence="1">
    <location>
        <begin position="17"/>
        <end position="35"/>
    </location>
</feature>
<feature type="transmembrane region" description="Helical" evidence="1">
    <location>
        <begin position="131"/>
        <end position="152"/>
    </location>
</feature>
<feature type="transmembrane region" description="Helical" evidence="1">
    <location>
        <begin position="157"/>
        <end position="177"/>
    </location>
</feature>
<feature type="transmembrane region" description="Helical" evidence="1">
    <location>
        <begin position="208"/>
        <end position="232"/>
    </location>
</feature>
<evidence type="ECO:0000313" key="2">
    <source>
        <dbReference type="EMBL" id="BCZ44261.1"/>
    </source>
</evidence>
<dbReference type="Proteomes" id="UP000824633">
    <property type="component" value="Chromosome"/>
</dbReference>
<protein>
    <recommendedName>
        <fullName evidence="4">ABC transporter permease</fullName>
    </recommendedName>
</protein>